<accession>A0A494X458</accession>
<dbReference type="EMBL" id="RBWE01000001">
    <property type="protein sequence ID" value="RKO67634.1"/>
    <property type="molecule type" value="Genomic_DNA"/>
</dbReference>
<dbReference type="RefSeq" id="WP_121452042.1">
    <property type="nucleotide sequence ID" value="NZ_RBWE01000001.1"/>
</dbReference>
<evidence type="ECO:0000313" key="3">
    <source>
        <dbReference type="Proteomes" id="UP000271256"/>
    </source>
</evidence>
<proteinExistence type="predicted"/>
<organism evidence="2 3">
    <name type="scientific">Desulfofundulus salinus</name>
    <dbReference type="NCBI Taxonomy" id="2419843"/>
    <lineage>
        <taxon>Bacteria</taxon>
        <taxon>Bacillati</taxon>
        <taxon>Bacillota</taxon>
        <taxon>Clostridia</taxon>
        <taxon>Eubacteriales</taxon>
        <taxon>Peptococcaceae</taxon>
        <taxon>Desulfofundulus</taxon>
    </lineage>
</organism>
<dbReference type="Proteomes" id="UP000271256">
    <property type="component" value="Unassembled WGS sequence"/>
</dbReference>
<comment type="caution">
    <text evidence="2">The sequence shown here is derived from an EMBL/GenBank/DDBJ whole genome shotgun (WGS) entry which is preliminary data.</text>
</comment>
<feature type="compositionally biased region" description="Polar residues" evidence="1">
    <location>
        <begin position="50"/>
        <end position="61"/>
    </location>
</feature>
<dbReference type="OrthoDB" id="1809311at2"/>
<dbReference type="AlphaFoldDB" id="A0A494X458"/>
<name>A0A494X458_9FIRM</name>
<evidence type="ECO:0000313" key="2">
    <source>
        <dbReference type="EMBL" id="RKO67634.1"/>
    </source>
</evidence>
<reference evidence="2 3" key="1">
    <citation type="submission" date="2018-10" db="EMBL/GenBank/DDBJ databases">
        <authorList>
            <person name="Grouzdev D.S."/>
            <person name="Krutkina M.S."/>
            <person name="Tourova T.P."/>
            <person name="Nazina T.N."/>
        </authorList>
    </citation>
    <scope>NUCLEOTIDE SEQUENCE [LARGE SCALE GENOMIC DNA]</scope>
    <source>
        <strain evidence="2 3">435</strain>
    </source>
</reference>
<feature type="region of interest" description="Disordered" evidence="1">
    <location>
        <begin position="41"/>
        <end position="61"/>
    </location>
</feature>
<protein>
    <submittedName>
        <fullName evidence="2">Uncharacterized protein</fullName>
    </submittedName>
</protein>
<sequence length="61" mass="7083">MREWIKQLVTKYLEEPFCQAELMRAEMLKNDQAGPKLRLVRGHKKALSRNLPSESRSLLSG</sequence>
<gene>
    <name evidence="2" type="ORF">D7024_12160</name>
</gene>
<keyword evidence="3" id="KW-1185">Reference proteome</keyword>
<evidence type="ECO:0000256" key="1">
    <source>
        <dbReference type="SAM" id="MobiDB-lite"/>
    </source>
</evidence>